<reference evidence="2 3" key="1">
    <citation type="journal article" date="2015" name="Int. Biodeterior. Biodegradation">
        <title>Physiological and genetic screening methods for the isolation of methyl tert-butyl ether-degrading bacteria for bioremediation purposes.</title>
        <authorList>
            <person name="Guisado I.M."/>
            <person name="Purswani J."/>
            <person name="Gonzalez Lopez J."/>
            <person name="Pozo C."/>
        </authorList>
    </citation>
    <scope>NUCLEOTIDE SEQUENCE [LARGE SCALE GENOMIC DNA]</scope>
    <source>
        <strain evidence="2 3">SH7</strain>
    </source>
</reference>
<sequence>MKSFKTGLQAILYVILVVGLHLILIYFLKIRIEGWGTELLYTSFKVYFIPLLLCLINSFLLIRTLRIKDNTIWFLVTMLSSLLLLLFFNAIQDDTNSDEEVFISILSSPKYQLEMLFLLPWCISIIQFILTLYYLIKIRKNLIARNNKGGM</sequence>
<dbReference type="OrthoDB" id="2661935at2"/>
<evidence type="ECO:0000313" key="3">
    <source>
        <dbReference type="Proteomes" id="UP000054709"/>
    </source>
</evidence>
<gene>
    <name evidence="2" type="ORF">UQ64_18255</name>
</gene>
<keyword evidence="1" id="KW-1133">Transmembrane helix</keyword>
<organism evidence="2 3">
    <name type="scientific">Paenibacillus etheri</name>
    <dbReference type="NCBI Taxonomy" id="1306852"/>
    <lineage>
        <taxon>Bacteria</taxon>
        <taxon>Bacillati</taxon>
        <taxon>Bacillota</taxon>
        <taxon>Bacilli</taxon>
        <taxon>Bacillales</taxon>
        <taxon>Paenibacillaceae</taxon>
        <taxon>Paenibacillus</taxon>
    </lineage>
</organism>
<feature type="transmembrane region" description="Helical" evidence="1">
    <location>
        <begin position="72"/>
        <end position="91"/>
    </location>
</feature>
<evidence type="ECO:0000313" key="2">
    <source>
        <dbReference type="EMBL" id="KTD85452.1"/>
    </source>
</evidence>
<dbReference type="AlphaFoldDB" id="A0A0W1AVU3"/>
<dbReference type="RefSeq" id="WP_060624306.1">
    <property type="nucleotide sequence ID" value="NZ_LCZJ02000026.1"/>
</dbReference>
<evidence type="ECO:0000256" key="1">
    <source>
        <dbReference type="SAM" id="Phobius"/>
    </source>
</evidence>
<keyword evidence="3" id="KW-1185">Reference proteome</keyword>
<feature type="transmembrane region" description="Helical" evidence="1">
    <location>
        <begin position="47"/>
        <end position="65"/>
    </location>
</feature>
<feature type="transmembrane region" description="Helical" evidence="1">
    <location>
        <begin position="111"/>
        <end position="136"/>
    </location>
</feature>
<dbReference type="EMBL" id="LCZJ02000026">
    <property type="protein sequence ID" value="KTD85452.1"/>
    <property type="molecule type" value="Genomic_DNA"/>
</dbReference>
<keyword evidence="1" id="KW-0812">Transmembrane</keyword>
<name>A0A0W1AVU3_9BACL</name>
<keyword evidence="1" id="KW-0472">Membrane</keyword>
<comment type="caution">
    <text evidence="2">The sequence shown here is derived from an EMBL/GenBank/DDBJ whole genome shotgun (WGS) entry which is preliminary data.</text>
</comment>
<feature type="transmembrane region" description="Helical" evidence="1">
    <location>
        <begin position="7"/>
        <end position="27"/>
    </location>
</feature>
<proteinExistence type="predicted"/>
<accession>A0A0W1AVU3</accession>
<dbReference type="Proteomes" id="UP000054709">
    <property type="component" value="Unassembled WGS sequence"/>
</dbReference>
<protein>
    <submittedName>
        <fullName evidence="2">Uncharacterized protein</fullName>
    </submittedName>
</protein>